<feature type="region of interest" description="Disordered" evidence="1">
    <location>
        <begin position="171"/>
        <end position="282"/>
    </location>
</feature>
<dbReference type="Gene3D" id="1.10.10.60">
    <property type="entry name" value="Homeodomain-like"/>
    <property type="match status" value="1"/>
</dbReference>
<organism evidence="2 3">
    <name type="scientific">Cryphonectria parasitica (strain ATCC 38755 / EP155)</name>
    <dbReference type="NCBI Taxonomy" id="660469"/>
    <lineage>
        <taxon>Eukaryota</taxon>
        <taxon>Fungi</taxon>
        <taxon>Dikarya</taxon>
        <taxon>Ascomycota</taxon>
        <taxon>Pezizomycotina</taxon>
        <taxon>Sordariomycetes</taxon>
        <taxon>Sordariomycetidae</taxon>
        <taxon>Diaporthales</taxon>
        <taxon>Cryphonectriaceae</taxon>
        <taxon>Cryphonectria-Endothia species complex</taxon>
        <taxon>Cryphonectria</taxon>
    </lineage>
</organism>
<evidence type="ECO:0000256" key="1">
    <source>
        <dbReference type="SAM" id="MobiDB-lite"/>
    </source>
</evidence>
<keyword evidence="3" id="KW-1185">Reference proteome</keyword>
<reference evidence="2" key="1">
    <citation type="journal article" date="2020" name="Phytopathology">
        <title>Genome sequence of the chestnut blight fungus Cryphonectria parasitica EP155: A fundamental resource for an archetypical invasive plant pathogen.</title>
        <authorList>
            <person name="Crouch J.A."/>
            <person name="Dawe A."/>
            <person name="Aerts A."/>
            <person name="Barry K."/>
            <person name="Churchill A.C.L."/>
            <person name="Grimwood J."/>
            <person name="Hillman B."/>
            <person name="Milgroom M.G."/>
            <person name="Pangilinan J."/>
            <person name="Smith M."/>
            <person name="Salamov A."/>
            <person name="Schmutz J."/>
            <person name="Yadav J."/>
            <person name="Grigoriev I.V."/>
            <person name="Nuss D."/>
        </authorList>
    </citation>
    <scope>NUCLEOTIDE SEQUENCE</scope>
    <source>
        <strain evidence="2">EP155</strain>
    </source>
</reference>
<name>A0A9P4XYP9_CRYP1</name>
<feature type="compositionally biased region" description="Basic and acidic residues" evidence="1">
    <location>
        <begin position="261"/>
        <end position="276"/>
    </location>
</feature>
<comment type="caution">
    <text evidence="2">The sequence shown here is derived from an EMBL/GenBank/DDBJ whole genome shotgun (WGS) entry which is preliminary data.</text>
</comment>
<sequence>MSQPDKRSNTSNEQDKSEVVASPQRSTSTHPAARVASTQSRPPSQQEGNQVPVVPQQPFEGYHRYNIPPHPLGLFDNFLHQPLPQWPAAASFNPNVAGVFNNAPAAFYNAQPGAAHNCPQCVAANPFAMYNAPGVMYHHHHPAAFFTPPVANPGPNPVAHAVVPAPAAAAQDNNNNNISAQSNNNNPGVASGPAQAVQQGGASQRGRRSRRRASGREGRPRPSRWTAQDLTTAREMRQNGQSDNEIAEALGKTAQAVSSKLWRDRGGDPHNNERGMPRRGQT</sequence>
<feature type="region of interest" description="Disordered" evidence="1">
    <location>
        <begin position="1"/>
        <end position="52"/>
    </location>
</feature>
<accession>A0A9P4XYP9</accession>
<protein>
    <submittedName>
        <fullName evidence="2">Uncharacterized protein</fullName>
    </submittedName>
</protein>
<evidence type="ECO:0000313" key="3">
    <source>
        <dbReference type="Proteomes" id="UP000803844"/>
    </source>
</evidence>
<feature type="compositionally biased region" description="Low complexity" evidence="1">
    <location>
        <begin position="171"/>
        <end position="204"/>
    </location>
</feature>
<feature type="compositionally biased region" description="Basic and acidic residues" evidence="1">
    <location>
        <begin position="1"/>
        <end position="18"/>
    </location>
</feature>
<dbReference type="AlphaFoldDB" id="A0A9P4XYP9"/>
<evidence type="ECO:0000313" key="2">
    <source>
        <dbReference type="EMBL" id="KAF3763349.1"/>
    </source>
</evidence>
<dbReference type="GeneID" id="63837808"/>
<dbReference type="EMBL" id="MU032349">
    <property type="protein sequence ID" value="KAF3763349.1"/>
    <property type="molecule type" value="Genomic_DNA"/>
</dbReference>
<dbReference type="Proteomes" id="UP000803844">
    <property type="component" value="Unassembled WGS sequence"/>
</dbReference>
<feature type="compositionally biased region" description="Polar residues" evidence="1">
    <location>
        <begin position="23"/>
        <end position="49"/>
    </location>
</feature>
<gene>
    <name evidence="2" type="ORF">M406DRAFT_331874</name>
</gene>
<proteinExistence type="predicted"/>
<dbReference type="RefSeq" id="XP_040774310.1">
    <property type="nucleotide sequence ID" value="XM_040920679.1"/>
</dbReference>